<dbReference type="AlphaFoldDB" id="A0A371EI95"/>
<evidence type="ECO:0000313" key="3">
    <source>
        <dbReference type="Proteomes" id="UP000257109"/>
    </source>
</evidence>
<gene>
    <name evidence="2" type="ORF">CR513_55545</name>
</gene>
<dbReference type="Proteomes" id="UP000257109">
    <property type="component" value="Unassembled WGS sequence"/>
</dbReference>
<feature type="region of interest" description="Disordered" evidence="1">
    <location>
        <begin position="52"/>
        <end position="72"/>
    </location>
</feature>
<proteinExistence type="predicted"/>
<keyword evidence="3" id="KW-1185">Reference proteome</keyword>
<feature type="non-terminal residue" evidence="2">
    <location>
        <position position="1"/>
    </location>
</feature>
<name>A0A371EI95_MUCPR</name>
<sequence>MDHLRGLDVDISTHHEASRRTMLITRDQASSSNEGDENTPQQLLQVVIGLQEKSEEQTPLNAEGVRRHEEAKRCHEEAMRIRRMQRLIGPEEVDIGKIRTRAKKHVEVEKDKEDRLQADKEVPTTIKKANQDPQGKPQYQHGNYYRSDARADHYTPLKTP</sequence>
<organism evidence="2 3">
    <name type="scientific">Mucuna pruriens</name>
    <name type="common">Velvet bean</name>
    <name type="synonym">Dolichos pruriens</name>
    <dbReference type="NCBI Taxonomy" id="157652"/>
    <lineage>
        <taxon>Eukaryota</taxon>
        <taxon>Viridiplantae</taxon>
        <taxon>Streptophyta</taxon>
        <taxon>Embryophyta</taxon>
        <taxon>Tracheophyta</taxon>
        <taxon>Spermatophyta</taxon>
        <taxon>Magnoliopsida</taxon>
        <taxon>eudicotyledons</taxon>
        <taxon>Gunneridae</taxon>
        <taxon>Pentapetalae</taxon>
        <taxon>rosids</taxon>
        <taxon>fabids</taxon>
        <taxon>Fabales</taxon>
        <taxon>Fabaceae</taxon>
        <taxon>Papilionoideae</taxon>
        <taxon>50 kb inversion clade</taxon>
        <taxon>NPAAA clade</taxon>
        <taxon>indigoferoid/millettioid clade</taxon>
        <taxon>Phaseoleae</taxon>
        <taxon>Mucuna</taxon>
    </lineage>
</organism>
<accession>A0A371EI95</accession>
<reference evidence="2" key="1">
    <citation type="submission" date="2018-05" db="EMBL/GenBank/DDBJ databases">
        <title>Draft genome of Mucuna pruriens seed.</title>
        <authorList>
            <person name="Nnadi N.E."/>
            <person name="Vos R."/>
            <person name="Hasami M.H."/>
            <person name="Devisetty U.K."/>
            <person name="Aguiy J.C."/>
        </authorList>
    </citation>
    <scope>NUCLEOTIDE SEQUENCE [LARGE SCALE GENOMIC DNA]</scope>
    <source>
        <strain evidence="2">JCA_2017</strain>
    </source>
</reference>
<feature type="region of interest" description="Disordered" evidence="1">
    <location>
        <begin position="106"/>
        <end position="160"/>
    </location>
</feature>
<comment type="caution">
    <text evidence="2">The sequence shown here is derived from an EMBL/GenBank/DDBJ whole genome shotgun (WGS) entry which is preliminary data.</text>
</comment>
<protein>
    <submittedName>
        <fullName evidence="2">Uncharacterized protein</fullName>
    </submittedName>
</protein>
<feature type="compositionally biased region" description="Basic and acidic residues" evidence="1">
    <location>
        <begin position="106"/>
        <end position="122"/>
    </location>
</feature>
<evidence type="ECO:0000313" key="2">
    <source>
        <dbReference type="EMBL" id="RDX65771.1"/>
    </source>
</evidence>
<evidence type="ECO:0000256" key="1">
    <source>
        <dbReference type="SAM" id="MobiDB-lite"/>
    </source>
</evidence>
<feature type="compositionally biased region" description="Basic and acidic residues" evidence="1">
    <location>
        <begin position="147"/>
        <end position="160"/>
    </location>
</feature>
<dbReference type="EMBL" id="QJKJ01013744">
    <property type="protein sequence ID" value="RDX65771.1"/>
    <property type="molecule type" value="Genomic_DNA"/>
</dbReference>